<keyword evidence="4" id="KW-0805">Transcription regulation</keyword>
<dbReference type="Gene3D" id="3.30.40.10">
    <property type="entry name" value="Zinc/RING finger domain, C3HC4 (zinc finger)"/>
    <property type="match status" value="1"/>
</dbReference>
<dbReference type="AlphaFoldDB" id="A0A9Q0WKQ8"/>
<evidence type="ECO:0000256" key="1">
    <source>
        <dbReference type="ARBA" id="ARBA00022723"/>
    </source>
</evidence>
<dbReference type="Pfam" id="PF25565">
    <property type="entry name" value="Ubiquitin_At1g33420"/>
    <property type="match status" value="1"/>
</dbReference>
<dbReference type="SUPFAM" id="SSF57903">
    <property type="entry name" value="FYVE/PHD zinc finger"/>
    <property type="match status" value="1"/>
</dbReference>
<feature type="region of interest" description="Disordered" evidence="6">
    <location>
        <begin position="63"/>
        <end position="116"/>
    </location>
</feature>
<evidence type="ECO:0000256" key="4">
    <source>
        <dbReference type="ARBA" id="ARBA00023015"/>
    </source>
</evidence>
<dbReference type="InterPro" id="IPR013083">
    <property type="entry name" value="Znf_RING/FYVE/PHD"/>
</dbReference>
<proteinExistence type="predicted"/>
<sequence>MDVAAYQRLSLSLSHSLSSSIPWRKRKETPSPKQNRENREKRKVGQSLRLALIMTKTPLPYQRAVPRQQGLSRSNHHSRIRTASPPGTHPKSIFLGRKRQTLPKQNKWPSQPTSSKLAARNEKVALLFPLSTNSTSPPPPPIPPMPLHSGAFRDNIRGFLKHCAEIEDYTVGHNPVWCALLLSESTGVVFPLYVLEENIHSSHPRPLCDRCRCIGWSHHFVSKRRYHLIIPKDEQWNKPLTESSLEKNDHLLHGLIHCNGFGHLLCINGIQANSKSLHGKELMNLWDHLCSILQTREISVEDLSKNAGSMDLRLLHGVAYGRTWFGKWGYNFSRGSFGVTRQKYERAIQILSSLDVSTIIHDFINKRQGELVKRIINIYRDASETRLVTISDLFQFMLALNSTPLTRRKIALTFPAIPSKSSTHTAQQPETCLFKDPNHHSCFPFIVKFDESRWPARRLDDVVRVVLTTLEANGYKMDRQTLRDAVRQHIGDTGLIDFVIKNIDKVSVENRFIHRAVNPVTRKLVISLQDVVVHEGKSEKKMKSCADIPVLEPGLDANKDLHFLYNYVLLGYPDSHSVTLAIRAILDSKHFVKQWQFKCNNDQDSFLELVLRLRPSYTELVKELTRPMPPGELLVVPQYASVDELKLMVQRALRDTYHVMDKFVVKDIQIGEIEEKECQDGVMCGVEQGLQVWVRGCGLDLDTKLRYQGGADDWTVDCGCGARDDDGERMVACDACHVWQHTRCNSIKDNEAANRMFVCWRCKSGRRKC</sequence>
<dbReference type="InterPro" id="IPR058054">
    <property type="entry name" value="Znf_MS1-like"/>
</dbReference>
<dbReference type="Pfam" id="PF25874">
    <property type="entry name" value="WHD_plant_repro"/>
    <property type="match status" value="1"/>
</dbReference>
<gene>
    <name evidence="8" type="ORF">OIU74_022495</name>
</gene>
<organism evidence="8 9">
    <name type="scientific">Salix koriyanagi</name>
    <dbReference type="NCBI Taxonomy" id="2511006"/>
    <lineage>
        <taxon>Eukaryota</taxon>
        <taxon>Viridiplantae</taxon>
        <taxon>Streptophyta</taxon>
        <taxon>Embryophyta</taxon>
        <taxon>Tracheophyta</taxon>
        <taxon>Spermatophyta</taxon>
        <taxon>Magnoliopsida</taxon>
        <taxon>eudicotyledons</taxon>
        <taxon>Gunneridae</taxon>
        <taxon>Pentapetalae</taxon>
        <taxon>rosids</taxon>
        <taxon>fabids</taxon>
        <taxon>Malpighiales</taxon>
        <taxon>Salicaceae</taxon>
        <taxon>Saliceae</taxon>
        <taxon>Salix</taxon>
    </lineage>
</organism>
<evidence type="ECO:0000313" key="8">
    <source>
        <dbReference type="EMBL" id="KAJ6768847.1"/>
    </source>
</evidence>
<keyword evidence="9" id="KW-1185">Reference proteome</keyword>
<dbReference type="InterPro" id="IPR059080">
    <property type="entry name" value="WHD_PTC1"/>
</dbReference>
<dbReference type="Proteomes" id="UP001151752">
    <property type="component" value="Chromosome 8"/>
</dbReference>
<comment type="caution">
    <text evidence="8">The sequence shown here is derived from an EMBL/GenBank/DDBJ whole genome shotgun (WGS) entry which is preliminary data.</text>
</comment>
<dbReference type="CDD" id="cd15556">
    <property type="entry name" value="PHD_MMD1_like"/>
    <property type="match status" value="1"/>
</dbReference>
<dbReference type="InterPro" id="IPR057765">
    <property type="entry name" value="MS1-like_ubiquitin"/>
</dbReference>
<dbReference type="InterPro" id="IPR011011">
    <property type="entry name" value="Znf_FYVE_PHD"/>
</dbReference>
<dbReference type="InterPro" id="IPR001965">
    <property type="entry name" value="Znf_PHD"/>
</dbReference>
<dbReference type="EMBL" id="JAPFFM010000003">
    <property type="protein sequence ID" value="KAJ6768847.1"/>
    <property type="molecule type" value="Genomic_DNA"/>
</dbReference>
<feature type="compositionally biased region" description="Polar residues" evidence="6">
    <location>
        <begin position="102"/>
        <end position="116"/>
    </location>
</feature>
<evidence type="ECO:0000256" key="2">
    <source>
        <dbReference type="ARBA" id="ARBA00022771"/>
    </source>
</evidence>
<evidence type="ECO:0000256" key="5">
    <source>
        <dbReference type="ARBA" id="ARBA00023163"/>
    </source>
</evidence>
<dbReference type="PROSITE" id="PS01359">
    <property type="entry name" value="ZF_PHD_1"/>
    <property type="match status" value="1"/>
</dbReference>
<dbReference type="Pfam" id="PF00628">
    <property type="entry name" value="PHD"/>
    <property type="match status" value="1"/>
</dbReference>
<feature type="region of interest" description="Disordered" evidence="6">
    <location>
        <begin position="17"/>
        <end position="46"/>
    </location>
</feature>
<feature type="compositionally biased region" description="Basic and acidic residues" evidence="6">
    <location>
        <begin position="28"/>
        <end position="40"/>
    </location>
</feature>
<keyword evidence="5" id="KW-0804">Transcription</keyword>
<keyword evidence="3" id="KW-0862">Zinc</keyword>
<evidence type="ECO:0000259" key="7">
    <source>
        <dbReference type="SMART" id="SM00249"/>
    </source>
</evidence>
<accession>A0A9Q0WKQ8</accession>
<dbReference type="GO" id="GO:0008270">
    <property type="term" value="F:zinc ion binding"/>
    <property type="evidence" value="ECO:0007669"/>
    <property type="project" value="UniProtKB-KW"/>
</dbReference>
<reference evidence="8" key="2">
    <citation type="journal article" date="2023" name="Int. J. Mol. Sci.">
        <title>De Novo Assembly and Annotation of 11 Diverse Shrub Willow (Salix) Genomes Reveals Novel Gene Organization in Sex-Linked Regions.</title>
        <authorList>
            <person name="Hyden B."/>
            <person name="Feng K."/>
            <person name="Yates T.B."/>
            <person name="Jawdy S."/>
            <person name="Cereghino C."/>
            <person name="Smart L.B."/>
            <person name="Muchero W."/>
        </authorList>
    </citation>
    <scope>NUCLEOTIDE SEQUENCE</scope>
    <source>
        <tissue evidence="8">Shoot tip</tissue>
    </source>
</reference>
<keyword evidence="1" id="KW-0479">Metal-binding</keyword>
<dbReference type="SMART" id="SM00249">
    <property type="entry name" value="PHD"/>
    <property type="match status" value="1"/>
</dbReference>
<dbReference type="PANTHER" id="PTHR46201:SF7">
    <property type="entry name" value="BINDING PROTEIN, PUTATIVE-RELATED"/>
    <property type="match status" value="1"/>
</dbReference>
<name>A0A9Q0WKQ8_9ROSI</name>
<reference evidence="8" key="1">
    <citation type="submission" date="2022-11" db="EMBL/GenBank/DDBJ databases">
        <authorList>
            <person name="Hyden B.L."/>
            <person name="Feng K."/>
            <person name="Yates T."/>
            <person name="Jawdy S."/>
            <person name="Smart L.B."/>
            <person name="Muchero W."/>
        </authorList>
    </citation>
    <scope>NUCLEOTIDE SEQUENCE</scope>
    <source>
        <tissue evidence="8">Shoot tip</tissue>
    </source>
</reference>
<evidence type="ECO:0000256" key="3">
    <source>
        <dbReference type="ARBA" id="ARBA00022833"/>
    </source>
</evidence>
<feature type="domain" description="Zinc finger PHD-type" evidence="7">
    <location>
        <begin position="717"/>
        <end position="763"/>
    </location>
</feature>
<dbReference type="InterPro" id="IPR019787">
    <property type="entry name" value="Znf_PHD-finger"/>
</dbReference>
<evidence type="ECO:0000313" key="9">
    <source>
        <dbReference type="Proteomes" id="UP001151752"/>
    </source>
</evidence>
<dbReference type="PANTHER" id="PTHR46201">
    <property type="entry name" value="PHD FINGER PROTEIN MALE MEIOCYTE DEATH 1-RELATED"/>
    <property type="match status" value="1"/>
</dbReference>
<evidence type="ECO:0000256" key="6">
    <source>
        <dbReference type="SAM" id="MobiDB-lite"/>
    </source>
</evidence>
<dbReference type="InterPro" id="IPR019786">
    <property type="entry name" value="Zinc_finger_PHD-type_CS"/>
</dbReference>
<keyword evidence="2" id="KW-0863">Zinc-finger</keyword>
<protein>
    <submittedName>
        <fullName evidence="8">BINDING PROTEIN putative-RELATED</fullName>
    </submittedName>
</protein>